<evidence type="ECO:0000313" key="2">
    <source>
        <dbReference type="EMBL" id="KAF2179284.1"/>
    </source>
</evidence>
<keyword evidence="3" id="KW-1185">Reference proteome</keyword>
<reference evidence="2" key="1">
    <citation type="journal article" date="2020" name="Stud. Mycol.">
        <title>101 Dothideomycetes genomes: a test case for predicting lifestyles and emergence of pathogens.</title>
        <authorList>
            <person name="Haridas S."/>
            <person name="Albert R."/>
            <person name="Binder M."/>
            <person name="Bloem J."/>
            <person name="Labutti K."/>
            <person name="Salamov A."/>
            <person name="Andreopoulos B."/>
            <person name="Baker S."/>
            <person name="Barry K."/>
            <person name="Bills G."/>
            <person name="Bluhm B."/>
            <person name="Cannon C."/>
            <person name="Castanera R."/>
            <person name="Culley D."/>
            <person name="Daum C."/>
            <person name="Ezra D."/>
            <person name="Gonzalez J."/>
            <person name="Henrissat B."/>
            <person name="Kuo A."/>
            <person name="Liang C."/>
            <person name="Lipzen A."/>
            <person name="Lutzoni F."/>
            <person name="Magnuson J."/>
            <person name="Mondo S."/>
            <person name="Nolan M."/>
            <person name="Ohm R."/>
            <person name="Pangilinan J."/>
            <person name="Park H.-J."/>
            <person name="Ramirez L."/>
            <person name="Alfaro M."/>
            <person name="Sun H."/>
            <person name="Tritt A."/>
            <person name="Yoshinaga Y."/>
            <person name="Zwiers L.-H."/>
            <person name="Turgeon B."/>
            <person name="Goodwin S."/>
            <person name="Spatafora J."/>
            <person name="Crous P."/>
            <person name="Grigoriev I."/>
        </authorList>
    </citation>
    <scope>NUCLEOTIDE SEQUENCE</scope>
    <source>
        <strain evidence="2">CBS 207.26</strain>
    </source>
</reference>
<protein>
    <submittedName>
        <fullName evidence="2">Uncharacterized protein</fullName>
    </submittedName>
</protein>
<gene>
    <name evidence="2" type="ORF">K469DRAFT_716546</name>
</gene>
<feature type="region of interest" description="Disordered" evidence="1">
    <location>
        <begin position="20"/>
        <end position="39"/>
    </location>
</feature>
<accession>A0A6A6DID0</accession>
<dbReference type="AlphaFoldDB" id="A0A6A6DID0"/>
<dbReference type="EMBL" id="ML994668">
    <property type="protein sequence ID" value="KAF2179284.1"/>
    <property type="molecule type" value="Genomic_DNA"/>
</dbReference>
<proteinExistence type="predicted"/>
<dbReference type="Proteomes" id="UP000800200">
    <property type="component" value="Unassembled WGS sequence"/>
</dbReference>
<evidence type="ECO:0000313" key="3">
    <source>
        <dbReference type="Proteomes" id="UP000800200"/>
    </source>
</evidence>
<name>A0A6A6DID0_9PEZI</name>
<sequence length="69" mass="7786">MSRHRVEEVNSGPPSIKYVPFDPSALGRKTKSMPKATKGAARRILKIREFLGNLMKIARHQQIATKLTK</sequence>
<evidence type="ECO:0000256" key="1">
    <source>
        <dbReference type="SAM" id="MobiDB-lite"/>
    </source>
</evidence>
<organism evidence="2 3">
    <name type="scientific">Zopfia rhizophila CBS 207.26</name>
    <dbReference type="NCBI Taxonomy" id="1314779"/>
    <lineage>
        <taxon>Eukaryota</taxon>
        <taxon>Fungi</taxon>
        <taxon>Dikarya</taxon>
        <taxon>Ascomycota</taxon>
        <taxon>Pezizomycotina</taxon>
        <taxon>Dothideomycetes</taxon>
        <taxon>Dothideomycetes incertae sedis</taxon>
        <taxon>Zopfiaceae</taxon>
        <taxon>Zopfia</taxon>
    </lineage>
</organism>